<proteinExistence type="predicted"/>
<evidence type="ECO:0000313" key="1">
    <source>
        <dbReference type="EMBL" id="PWN47027.1"/>
    </source>
</evidence>
<evidence type="ECO:0000313" key="2">
    <source>
        <dbReference type="Proteomes" id="UP000245626"/>
    </source>
</evidence>
<keyword evidence="2" id="KW-1185">Reference proteome</keyword>
<dbReference type="Proteomes" id="UP000245626">
    <property type="component" value="Unassembled WGS sequence"/>
</dbReference>
<name>A0ACD0NMH4_9BASI</name>
<sequence length="1006" mass="108614">MSSVKGGIGSKRSVSPSADFQVKKAKVERIQDEDVSLQEKVYLGDQASHSSLDDAEKSSHDGPSLFQDDPKSSPVMEKDSCQNKGHSPGGEKPNIENLTVGSFSATFEASAKDYSPTGQNRFETDGRYLCGRDDESRRYVKETPEEVEEGSKDGPKEKEKEVPKGGLTEEPSEEPRLETKEKSKDELGKPTPVEETYILNEGSQGSLAGPSPDAKSALKKVLEKSADQNHGVKDFSLVKEERKEGGVCGVGIQEECRNHQERPEGAGAYGMSMDDGNSSLDAKDGLVAAEMKGKRHQADVRRPEEGSKGQATENSPIASPVGNESAELESQKVAKERKKGPGEDATQGGKDAPRVQLDDIQKRLSELKEKFSQKPAASSQLPNLRPSLPEPPTKAARWALPKLPAKPGVAGHGRPDPKGIQIQSGPSGGGIPTKPTTSAGDLPPRPISKKPSLERHQVKGTHAPGKTWGPPLPSPQLNPVSVKPEEENDTEKAEKMRQWERCLRVRKAAADARGEKPPEVRQFGKAATPQWASYQSSDQKASQARNNDNGRRIHENWSESVAPNLFNSQQPPPLTPSYQEQPAPAHAQPTSGTHILYSVPPALGPPSMPIAWREPHLLAEASQTPNYGRQLPLQPPPSYEAQPSFPRPLDQSSVNQVRPLAPSHYPQSQPHSISIRPMSAQRTQASQGPPPGASMRTSMDAWGHQLSPQTFQTPSPGGFNARNDPTSSSYGSSPVPGYNHVEDTYDPRAAPKLNLASAPPQPSQAMGLNEIQRVEGSYSSGPHLEQHFQPPQPVQSRTYDYSQYTKPTITKRASGGASAHRRPPPPSPHTAAARPPPPPPLAPSYGSERSFDAAPGPPRNQKGPMSLDPEQSGRTMTDRWDYGSNQVNQGWNVFPPAEASVPTPPAVPVRPSYTQSPSVVSHPTSMPTSSLGGQYYGLAAPPRPPTASSDPGYDRYVTAHHTGSVASHWGHQHPRPQDPSFAYPRPPPPGHGGATQAPPRHGQRWT</sequence>
<dbReference type="EMBL" id="KZ820580">
    <property type="protein sequence ID" value="PWN47027.1"/>
    <property type="molecule type" value="Genomic_DNA"/>
</dbReference>
<protein>
    <submittedName>
        <fullName evidence="1">Uncharacterized protein</fullName>
    </submittedName>
</protein>
<gene>
    <name evidence="1" type="ORF">IE53DRAFT_371810</name>
</gene>
<organism evidence="1 2">
    <name type="scientific">Violaceomyces palustris</name>
    <dbReference type="NCBI Taxonomy" id="1673888"/>
    <lineage>
        <taxon>Eukaryota</taxon>
        <taxon>Fungi</taxon>
        <taxon>Dikarya</taxon>
        <taxon>Basidiomycota</taxon>
        <taxon>Ustilaginomycotina</taxon>
        <taxon>Ustilaginomycetes</taxon>
        <taxon>Violaceomycetales</taxon>
        <taxon>Violaceomycetaceae</taxon>
        <taxon>Violaceomyces</taxon>
    </lineage>
</organism>
<accession>A0ACD0NMH4</accession>
<reference evidence="1 2" key="1">
    <citation type="journal article" date="2018" name="Mol. Biol. Evol.">
        <title>Broad Genomic Sampling Reveals a Smut Pathogenic Ancestry of the Fungal Clade Ustilaginomycotina.</title>
        <authorList>
            <person name="Kijpornyongpan T."/>
            <person name="Mondo S.J."/>
            <person name="Barry K."/>
            <person name="Sandor L."/>
            <person name="Lee J."/>
            <person name="Lipzen A."/>
            <person name="Pangilinan J."/>
            <person name="LaButti K."/>
            <person name="Hainaut M."/>
            <person name="Henrissat B."/>
            <person name="Grigoriev I.V."/>
            <person name="Spatafora J.W."/>
            <person name="Aime M.C."/>
        </authorList>
    </citation>
    <scope>NUCLEOTIDE SEQUENCE [LARGE SCALE GENOMIC DNA]</scope>
    <source>
        <strain evidence="1 2">SA 807</strain>
    </source>
</reference>